<feature type="transmembrane region" description="Helical" evidence="11">
    <location>
        <begin position="197"/>
        <end position="216"/>
    </location>
</feature>
<organism evidence="13 14">
    <name type="scientific">Adlercreutzia caecimuris B7</name>
    <dbReference type="NCBI Taxonomy" id="1235794"/>
    <lineage>
        <taxon>Bacteria</taxon>
        <taxon>Bacillati</taxon>
        <taxon>Actinomycetota</taxon>
        <taxon>Coriobacteriia</taxon>
        <taxon>Eggerthellales</taxon>
        <taxon>Eggerthellaceae</taxon>
        <taxon>Adlercreutzia</taxon>
    </lineage>
</organism>
<feature type="transmembrane region" description="Helical" evidence="11">
    <location>
        <begin position="289"/>
        <end position="306"/>
    </location>
</feature>
<feature type="transmembrane region" description="Helical" evidence="11">
    <location>
        <begin position="98"/>
        <end position="121"/>
    </location>
</feature>
<reference evidence="13 14" key="1">
    <citation type="submission" date="2013-04" db="EMBL/GenBank/DDBJ databases">
        <title>The Genome Sequence of Enterorhabdus caecimuris B7.</title>
        <authorList>
            <consortium name="The Broad Institute Genomics Platform"/>
            <consortium name="The Broad Institute Genome Sequencing Center for Infectious Disease"/>
            <person name="Earl A."/>
            <person name="Xavier R."/>
            <person name="Elson C."/>
            <person name="Duck W."/>
            <person name="Walker B."/>
            <person name="Young S."/>
            <person name="Zeng Q."/>
            <person name="Gargeya S."/>
            <person name="Fitzgerald M."/>
            <person name="Haas B."/>
            <person name="Abouelleil A."/>
            <person name="Allen A.W."/>
            <person name="Alvarado L."/>
            <person name="Arachchi H.M."/>
            <person name="Berlin A.M."/>
            <person name="Chapman S.B."/>
            <person name="Gainer-Dewar J."/>
            <person name="Goldberg J."/>
            <person name="Griggs A."/>
            <person name="Gujja S."/>
            <person name="Hansen M."/>
            <person name="Howarth C."/>
            <person name="Imamovic A."/>
            <person name="Ireland A."/>
            <person name="Larimer J."/>
            <person name="McCowan C."/>
            <person name="Murphy C."/>
            <person name="Pearson M."/>
            <person name="Poon T.W."/>
            <person name="Priest M."/>
            <person name="Roberts A."/>
            <person name="Saif S."/>
            <person name="Shea T."/>
            <person name="Sisk P."/>
            <person name="Sykes S."/>
            <person name="Wortman J."/>
            <person name="Nusbaum C."/>
            <person name="Birren B."/>
        </authorList>
    </citation>
    <scope>NUCLEOTIDE SEQUENCE [LARGE SCALE GENOMIC DNA]</scope>
    <source>
        <strain evidence="13 14">B7</strain>
    </source>
</reference>
<comment type="function">
    <text evidence="9">May be a proton symporter involved in the uptake of osmolytes such as proline and glycine betaine.</text>
</comment>
<gene>
    <name evidence="13" type="ORF">C811_02324</name>
</gene>
<evidence type="ECO:0000256" key="1">
    <source>
        <dbReference type="ARBA" id="ARBA00004651"/>
    </source>
</evidence>
<dbReference type="PROSITE" id="PS00216">
    <property type="entry name" value="SUGAR_TRANSPORT_1"/>
    <property type="match status" value="1"/>
</dbReference>
<dbReference type="GO" id="GO:0015293">
    <property type="term" value="F:symporter activity"/>
    <property type="evidence" value="ECO:0007669"/>
    <property type="project" value="UniProtKB-KW"/>
</dbReference>
<name>R9KTK5_9ACTN</name>
<evidence type="ECO:0000256" key="6">
    <source>
        <dbReference type="ARBA" id="ARBA00022847"/>
    </source>
</evidence>
<keyword evidence="7 11" id="KW-1133">Transmembrane helix</keyword>
<feature type="domain" description="Major facilitator superfamily (MFS) profile" evidence="12">
    <location>
        <begin position="26"/>
        <end position="435"/>
    </location>
</feature>
<keyword evidence="8 11" id="KW-0472">Membrane</keyword>
<evidence type="ECO:0000256" key="10">
    <source>
        <dbReference type="ARBA" id="ARBA00039918"/>
    </source>
</evidence>
<feature type="transmembrane region" description="Helical" evidence="11">
    <location>
        <begin position="127"/>
        <end position="151"/>
    </location>
</feature>
<dbReference type="InterPro" id="IPR011701">
    <property type="entry name" value="MFS"/>
</dbReference>
<evidence type="ECO:0000256" key="3">
    <source>
        <dbReference type="ARBA" id="ARBA00022448"/>
    </source>
</evidence>
<dbReference type="PROSITE" id="PS50850">
    <property type="entry name" value="MFS"/>
    <property type="match status" value="1"/>
</dbReference>
<accession>R9KTK5</accession>
<evidence type="ECO:0000256" key="7">
    <source>
        <dbReference type="ARBA" id="ARBA00022989"/>
    </source>
</evidence>
<comment type="caution">
    <text evidence="13">The sequence shown here is derived from an EMBL/GenBank/DDBJ whole genome shotgun (WGS) entry which is preliminary data.</text>
</comment>
<keyword evidence="4" id="KW-1003">Cell membrane</keyword>
<dbReference type="SUPFAM" id="SSF103473">
    <property type="entry name" value="MFS general substrate transporter"/>
    <property type="match status" value="1"/>
</dbReference>
<dbReference type="InterPro" id="IPR005829">
    <property type="entry name" value="Sugar_transporter_CS"/>
</dbReference>
<keyword evidence="14" id="KW-1185">Reference proteome</keyword>
<evidence type="ECO:0000256" key="5">
    <source>
        <dbReference type="ARBA" id="ARBA00022692"/>
    </source>
</evidence>
<protein>
    <recommendedName>
        <fullName evidence="10">Putative proline/betaine transporter</fullName>
    </recommendedName>
</protein>
<dbReference type="InterPro" id="IPR051084">
    <property type="entry name" value="H+-coupled_symporters"/>
</dbReference>
<feature type="transmembrane region" description="Helical" evidence="11">
    <location>
        <begin position="412"/>
        <end position="430"/>
    </location>
</feature>
<comment type="subcellular location">
    <subcellularLocation>
        <location evidence="1">Cell membrane</location>
        <topology evidence="1">Multi-pass membrane protein</topology>
    </subcellularLocation>
</comment>
<dbReference type="eggNOG" id="COG0477">
    <property type="taxonomic scope" value="Bacteria"/>
</dbReference>
<sequence length="442" mass="47446">MRTSDGPASGGMSAGADQPHGDLKRVAASSFLGNFIEWFDYATYTYFAITIGIVFFPESEVNSTLLAFAIFALAFIFRPLGAMFWGNMGDKKGRKQSLAISVLLMSGAAFLIGCLPSYQAIGIASPILLLVLRSVQGFSVAGEYSGAAVFLAEYAPPEKRGRYCSLVPASTATGLLAGSTMALVLKMALPEAAIIEWGWRIPFLLAGPLGFIAHYIRTKLEDSPAFKEMEKENKEAAHPTHLVFKKYRKRLLSSIAATMVNAVGFYLVLTYLPTYLTSYTAMEASQAQLATDIALVAYLFIIFGAGTLSDKVGRRRMLLIACGAFIVLSIPCFLMLGTAALPVVIVAELIMCVTLSLNDANIACYQAEMFPTEVRYTGAALGSNLAYVVFGGTASFVATALIDATGNGLMPAFYMMTISAVAGIILYFTAHDYNGVPLDEIE</sequence>
<feature type="transmembrane region" description="Helical" evidence="11">
    <location>
        <begin position="318"/>
        <end position="347"/>
    </location>
</feature>
<dbReference type="AlphaFoldDB" id="R9KTK5"/>
<evidence type="ECO:0000256" key="2">
    <source>
        <dbReference type="ARBA" id="ARBA00008240"/>
    </source>
</evidence>
<evidence type="ECO:0000259" key="12">
    <source>
        <dbReference type="PROSITE" id="PS50850"/>
    </source>
</evidence>
<evidence type="ECO:0000313" key="13">
    <source>
        <dbReference type="EMBL" id="EOS49859.1"/>
    </source>
</evidence>
<dbReference type="FunFam" id="1.20.1250.20:FF:000001">
    <property type="entry name" value="Dicarboxylate MFS transporter"/>
    <property type="match status" value="1"/>
</dbReference>
<proteinExistence type="inferred from homology"/>
<evidence type="ECO:0000256" key="4">
    <source>
        <dbReference type="ARBA" id="ARBA00022475"/>
    </source>
</evidence>
<keyword evidence="6" id="KW-0769">Symport</keyword>
<dbReference type="GO" id="GO:0005886">
    <property type="term" value="C:plasma membrane"/>
    <property type="evidence" value="ECO:0007669"/>
    <property type="project" value="UniProtKB-SubCell"/>
</dbReference>
<evidence type="ECO:0000256" key="11">
    <source>
        <dbReference type="SAM" id="Phobius"/>
    </source>
</evidence>
<dbReference type="PATRIC" id="fig|1235794.3.peg.2291"/>
<dbReference type="PANTHER" id="PTHR43528:SF1">
    <property type="entry name" value="ALPHA-KETOGLUTARATE PERMEASE"/>
    <property type="match status" value="1"/>
</dbReference>
<feature type="transmembrane region" description="Helical" evidence="11">
    <location>
        <begin position="251"/>
        <end position="269"/>
    </location>
</feature>
<feature type="transmembrane region" description="Helical" evidence="11">
    <location>
        <begin position="63"/>
        <end position="86"/>
    </location>
</feature>
<dbReference type="Proteomes" id="UP000014204">
    <property type="component" value="Unassembled WGS sequence"/>
</dbReference>
<feature type="transmembrane region" description="Helical" evidence="11">
    <location>
        <begin position="163"/>
        <end position="185"/>
    </location>
</feature>
<dbReference type="PANTHER" id="PTHR43528">
    <property type="entry name" value="ALPHA-KETOGLUTARATE PERMEASE"/>
    <property type="match status" value="1"/>
</dbReference>
<dbReference type="InterPro" id="IPR036259">
    <property type="entry name" value="MFS_trans_sf"/>
</dbReference>
<dbReference type="EMBL" id="ASSY01000010">
    <property type="protein sequence ID" value="EOS49859.1"/>
    <property type="molecule type" value="Genomic_DNA"/>
</dbReference>
<evidence type="ECO:0000313" key="14">
    <source>
        <dbReference type="Proteomes" id="UP000014204"/>
    </source>
</evidence>
<dbReference type="STRING" id="1235794.C811_02324"/>
<evidence type="ECO:0000256" key="9">
    <source>
        <dbReference type="ARBA" id="ARBA00037295"/>
    </source>
</evidence>
<keyword evidence="5 11" id="KW-0812">Transmembrane</keyword>
<keyword evidence="3" id="KW-0813">Transport</keyword>
<evidence type="ECO:0000256" key="8">
    <source>
        <dbReference type="ARBA" id="ARBA00023136"/>
    </source>
</evidence>
<comment type="similarity">
    <text evidence="2">Belongs to the major facilitator superfamily. Metabolite:H+ Symporter (MHS) family (TC 2.A.1.6) family.</text>
</comment>
<dbReference type="HOGENOM" id="CLU_001265_39_5_11"/>
<feature type="transmembrane region" description="Helical" evidence="11">
    <location>
        <begin position="38"/>
        <end position="57"/>
    </location>
</feature>
<dbReference type="Gene3D" id="1.20.1250.20">
    <property type="entry name" value="MFS general substrate transporter like domains"/>
    <property type="match status" value="2"/>
</dbReference>
<dbReference type="Pfam" id="PF07690">
    <property type="entry name" value="MFS_1"/>
    <property type="match status" value="1"/>
</dbReference>
<feature type="transmembrane region" description="Helical" evidence="11">
    <location>
        <begin position="385"/>
        <end position="405"/>
    </location>
</feature>
<dbReference type="InterPro" id="IPR020846">
    <property type="entry name" value="MFS_dom"/>
</dbReference>